<dbReference type="EMBL" id="JADKYY010000003">
    <property type="protein sequence ID" value="MBF5026811.1"/>
    <property type="molecule type" value="Genomic_DNA"/>
</dbReference>
<dbReference type="SUPFAM" id="SSF75217">
    <property type="entry name" value="alpha/beta knot"/>
    <property type="match status" value="1"/>
</dbReference>
<gene>
    <name evidence="6" type="ORF">IC612_03235</name>
</gene>
<keyword evidence="2 6" id="KW-0489">Methyltransferase</keyword>
<reference evidence="6" key="1">
    <citation type="submission" date="2020-11" db="EMBL/GenBank/DDBJ databases">
        <title>Genome seq and assembly of Planobacterium sp.</title>
        <authorList>
            <person name="Chhetri G."/>
        </authorList>
    </citation>
    <scope>NUCLEOTIDE SEQUENCE</scope>
    <source>
        <strain evidence="6">GCR5</strain>
    </source>
</reference>
<name>A0A931E6U4_9FLAO</name>
<dbReference type="Gene3D" id="3.30.1330.30">
    <property type="match status" value="1"/>
</dbReference>
<dbReference type="SUPFAM" id="SSF55315">
    <property type="entry name" value="L30e-like"/>
    <property type="match status" value="1"/>
</dbReference>
<feature type="domain" description="tRNA/rRNA methyltransferase SpoU type" evidence="4">
    <location>
        <begin position="109"/>
        <end position="247"/>
    </location>
</feature>
<dbReference type="RefSeq" id="WP_194738741.1">
    <property type="nucleotide sequence ID" value="NZ_JADKYY010000003.1"/>
</dbReference>
<dbReference type="InterPro" id="IPR053888">
    <property type="entry name" value="MRM3-like_sub_bind"/>
</dbReference>
<dbReference type="Gene3D" id="3.40.1280.10">
    <property type="match status" value="1"/>
</dbReference>
<dbReference type="InterPro" id="IPR001537">
    <property type="entry name" value="SpoU_MeTrfase"/>
</dbReference>
<evidence type="ECO:0000256" key="3">
    <source>
        <dbReference type="ARBA" id="ARBA00022679"/>
    </source>
</evidence>
<evidence type="ECO:0000259" key="4">
    <source>
        <dbReference type="Pfam" id="PF00588"/>
    </source>
</evidence>
<dbReference type="GO" id="GO:0008173">
    <property type="term" value="F:RNA methyltransferase activity"/>
    <property type="evidence" value="ECO:0007669"/>
    <property type="project" value="InterPro"/>
</dbReference>
<dbReference type="GO" id="GO:0003723">
    <property type="term" value="F:RNA binding"/>
    <property type="evidence" value="ECO:0007669"/>
    <property type="project" value="InterPro"/>
</dbReference>
<dbReference type="Proteomes" id="UP000694480">
    <property type="component" value="Unassembled WGS sequence"/>
</dbReference>
<accession>A0A931E6U4</accession>
<dbReference type="PANTHER" id="PTHR43191">
    <property type="entry name" value="RRNA METHYLTRANSFERASE 3"/>
    <property type="match status" value="1"/>
</dbReference>
<evidence type="ECO:0000259" key="5">
    <source>
        <dbReference type="Pfam" id="PF22435"/>
    </source>
</evidence>
<keyword evidence="3" id="KW-0808">Transferase</keyword>
<dbReference type="InterPro" id="IPR029064">
    <property type="entry name" value="Ribosomal_eL30-like_sf"/>
</dbReference>
<comment type="similarity">
    <text evidence="1">Belongs to the class IV-like SAM-binding methyltransferase superfamily. RNA methyltransferase TrmH family.</text>
</comment>
<dbReference type="InterPro" id="IPR029028">
    <property type="entry name" value="Alpha/beta_knot_MTases"/>
</dbReference>
<dbReference type="InterPro" id="IPR051259">
    <property type="entry name" value="rRNA_Methyltransferase"/>
</dbReference>
<organism evidence="6 7">
    <name type="scientific">Planobacterium oryzisoli</name>
    <dbReference type="NCBI Taxonomy" id="2771435"/>
    <lineage>
        <taxon>Bacteria</taxon>
        <taxon>Pseudomonadati</taxon>
        <taxon>Bacteroidota</taxon>
        <taxon>Flavobacteriia</taxon>
        <taxon>Flavobacteriales</taxon>
        <taxon>Weeksellaceae</taxon>
        <taxon>Chryseobacterium group</taxon>
        <taxon>Chryseobacterium</taxon>
    </lineage>
</organism>
<dbReference type="GO" id="GO:0006396">
    <property type="term" value="P:RNA processing"/>
    <property type="evidence" value="ECO:0007669"/>
    <property type="project" value="InterPro"/>
</dbReference>
<dbReference type="InterPro" id="IPR029026">
    <property type="entry name" value="tRNA_m1G_MTases_N"/>
</dbReference>
<evidence type="ECO:0000313" key="6">
    <source>
        <dbReference type="EMBL" id="MBF5026811.1"/>
    </source>
</evidence>
<proteinExistence type="inferred from homology"/>
<sequence length="260" mass="28872">MIESIQNPKIKALVKIQQSNAERRKENKIIVEGRQENTLALSKGYEPLEFYICSTIFPDALPSQAKVHLVSEKVYEKIAYRGGTEGIVGVYRSVEHSLGNYTPCDAVSIIVVEGSEKPGNLGAIIRSCEALGIDSLIITDPKTDLYNPNVIRSSVGCVFLLKIFTTTNEELHNFLEKNRIALYTTDMHTEARAIDSVDFTRSCALLFGTEHSGISTFWKKKGQNVLIPMHGTIDSLNLSNAVAISAYEMQRQKTSSRQSL</sequence>
<dbReference type="PANTHER" id="PTHR43191:SF2">
    <property type="entry name" value="RRNA METHYLTRANSFERASE 3, MITOCHONDRIAL"/>
    <property type="match status" value="1"/>
</dbReference>
<evidence type="ECO:0000256" key="2">
    <source>
        <dbReference type="ARBA" id="ARBA00022603"/>
    </source>
</evidence>
<evidence type="ECO:0000256" key="1">
    <source>
        <dbReference type="ARBA" id="ARBA00007228"/>
    </source>
</evidence>
<dbReference type="AlphaFoldDB" id="A0A931E6U4"/>
<keyword evidence="7" id="KW-1185">Reference proteome</keyword>
<feature type="domain" description="MRM3-like substrate binding" evidence="5">
    <location>
        <begin position="7"/>
        <end position="89"/>
    </location>
</feature>
<evidence type="ECO:0000313" key="7">
    <source>
        <dbReference type="Proteomes" id="UP000694480"/>
    </source>
</evidence>
<dbReference type="GO" id="GO:0032259">
    <property type="term" value="P:methylation"/>
    <property type="evidence" value="ECO:0007669"/>
    <property type="project" value="UniProtKB-KW"/>
</dbReference>
<dbReference type="Pfam" id="PF22435">
    <property type="entry name" value="MRM3-like_sub_bind"/>
    <property type="match status" value="1"/>
</dbReference>
<comment type="caution">
    <text evidence="6">The sequence shown here is derived from an EMBL/GenBank/DDBJ whole genome shotgun (WGS) entry which is preliminary data.</text>
</comment>
<dbReference type="Pfam" id="PF00588">
    <property type="entry name" value="SpoU_methylase"/>
    <property type="match status" value="1"/>
</dbReference>
<protein>
    <submittedName>
        <fullName evidence="6">RNA methyltransferase</fullName>
    </submittedName>
</protein>